<dbReference type="Gene3D" id="3.10.180.10">
    <property type="entry name" value="2,3-Dihydroxybiphenyl 1,2-Dioxygenase, domain 1"/>
    <property type="match status" value="1"/>
</dbReference>
<organism evidence="2 3">
    <name type="scientific">Brevibacillus laterosporus</name>
    <name type="common">Bacillus laterosporus</name>
    <dbReference type="NCBI Taxonomy" id="1465"/>
    <lineage>
        <taxon>Bacteria</taxon>
        <taxon>Bacillati</taxon>
        <taxon>Bacillota</taxon>
        <taxon>Bacilli</taxon>
        <taxon>Bacillales</taxon>
        <taxon>Paenibacillaceae</taxon>
        <taxon>Brevibacillus</taxon>
    </lineage>
</organism>
<proteinExistence type="predicted"/>
<name>A0A518VAG3_BRELA</name>
<keyword evidence="3" id="KW-1185">Reference proteome</keyword>
<gene>
    <name evidence="2" type="ORF">EEL30_17770</name>
</gene>
<accession>A0A518VAG3</accession>
<evidence type="ECO:0000259" key="1">
    <source>
        <dbReference type="PROSITE" id="PS51819"/>
    </source>
</evidence>
<dbReference type="Proteomes" id="UP000319432">
    <property type="component" value="Chromosome"/>
</dbReference>
<dbReference type="SUPFAM" id="SSF54593">
    <property type="entry name" value="Glyoxalase/Bleomycin resistance protein/Dihydroxybiphenyl dioxygenase"/>
    <property type="match status" value="1"/>
</dbReference>
<evidence type="ECO:0000313" key="2">
    <source>
        <dbReference type="EMBL" id="QDX93977.1"/>
    </source>
</evidence>
<evidence type="ECO:0000313" key="3">
    <source>
        <dbReference type="Proteomes" id="UP000319432"/>
    </source>
</evidence>
<reference evidence="2 3" key="1">
    <citation type="submission" date="2018-11" db="EMBL/GenBank/DDBJ databases">
        <title>Phylogenetic determinants of toxin gene distribution in genomes of Brevibacillus laterosporus.</title>
        <authorList>
            <person name="Glare T.R."/>
            <person name="Durrant A."/>
            <person name="Berry C."/>
            <person name="Palma L."/>
            <person name="Ormskirk M."/>
            <person name="Cox M.O."/>
        </authorList>
    </citation>
    <scope>NUCLEOTIDE SEQUENCE [LARGE SCALE GENOMIC DNA]</scope>
    <source>
        <strain evidence="2 3">1821L</strain>
    </source>
</reference>
<protein>
    <submittedName>
        <fullName evidence="2">Glyoxalase</fullName>
    </submittedName>
</protein>
<sequence length="229" mass="26412">MRIIEIVLQTNRLDEMKSFYGKLLEFPVEKDSAESFTVKAGESKIIFQKPSCDLKAFYHFAFMIPSNKLEESKQWLQNKGIVLYSIDNQDQFFFSDWNATASYFYDPDGNLVEFIAHHSLNNPSDAPFRQNSILQISEIGLPVHDFAEDSKRICEASSQEIWQGDGKQFAAIGNVEGLFIVIDTKRPWFPDARMPGVFPTKVKIQDELDKRVEINDLPYQLYHTPNDQT</sequence>
<dbReference type="OrthoDB" id="2703022at2"/>
<dbReference type="InterPro" id="IPR029068">
    <property type="entry name" value="Glyas_Bleomycin-R_OHBP_Dase"/>
</dbReference>
<dbReference type="PROSITE" id="PS51819">
    <property type="entry name" value="VOC"/>
    <property type="match status" value="1"/>
</dbReference>
<dbReference type="InterPro" id="IPR004360">
    <property type="entry name" value="Glyas_Fos-R_dOase_dom"/>
</dbReference>
<dbReference type="Pfam" id="PF00903">
    <property type="entry name" value="Glyoxalase"/>
    <property type="match status" value="1"/>
</dbReference>
<dbReference type="AlphaFoldDB" id="A0A518VAG3"/>
<dbReference type="InterPro" id="IPR037523">
    <property type="entry name" value="VOC_core"/>
</dbReference>
<dbReference type="EMBL" id="CP033464">
    <property type="protein sequence ID" value="QDX93977.1"/>
    <property type="molecule type" value="Genomic_DNA"/>
</dbReference>
<feature type="domain" description="VOC" evidence="1">
    <location>
        <begin position="2"/>
        <end position="117"/>
    </location>
</feature>